<keyword evidence="5 6" id="KW-0411">Iron-sulfur</keyword>
<feature type="binding site" evidence="6">
    <location>
        <position position="163"/>
    </location>
    <ligand>
        <name>[4Fe-4S] cluster</name>
        <dbReference type="ChEBI" id="CHEBI:49883"/>
        <label>3</label>
    </ligand>
</feature>
<dbReference type="Proteomes" id="UP000276901">
    <property type="component" value="Unassembled WGS sequence"/>
</dbReference>
<dbReference type="NCBIfam" id="TIGR00402">
    <property type="entry name" value="napF"/>
    <property type="match status" value="1"/>
</dbReference>
<dbReference type="GO" id="GO:0005737">
    <property type="term" value="C:cytoplasm"/>
    <property type="evidence" value="ECO:0007669"/>
    <property type="project" value="UniProtKB-SubCell"/>
</dbReference>
<comment type="subcellular location">
    <subcellularLocation>
        <location evidence="6">Cytoplasm</location>
    </subcellularLocation>
</comment>
<dbReference type="Proteomes" id="UP000502287">
    <property type="component" value="Chromosome"/>
</dbReference>
<comment type="cofactor">
    <cofactor evidence="6">
        <name>[4Fe-4S] cluster</name>
        <dbReference type="ChEBI" id="CHEBI:49883"/>
    </cofactor>
</comment>
<dbReference type="PANTHER" id="PTHR24960">
    <property type="entry name" value="PHOTOSYSTEM I IRON-SULFUR CENTER-RELATED"/>
    <property type="match status" value="1"/>
</dbReference>
<evidence type="ECO:0000256" key="2">
    <source>
        <dbReference type="ARBA" id="ARBA00022723"/>
    </source>
</evidence>
<keyword evidence="4 6" id="KW-0408">Iron</keyword>
<keyword evidence="3 6" id="KW-0677">Repeat</keyword>
<feature type="binding site" evidence="6">
    <location>
        <position position="153"/>
    </location>
    <ligand>
        <name>[4Fe-4S] cluster</name>
        <dbReference type="ChEBI" id="CHEBI:49883"/>
        <label>3</label>
    </ligand>
</feature>
<feature type="binding site" evidence="6">
    <location>
        <position position="52"/>
    </location>
    <ligand>
        <name>[4Fe-4S] cluster</name>
        <dbReference type="ChEBI" id="CHEBI:49883"/>
        <label>1</label>
    </ligand>
</feature>
<dbReference type="Gene3D" id="3.30.70.20">
    <property type="match status" value="2"/>
</dbReference>
<feature type="binding site" evidence="6">
    <location>
        <position position="56"/>
    </location>
    <ligand>
        <name>[4Fe-4S] cluster</name>
        <dbReference type="ChEBI" id="CHEBI:49883"/>
        <label>1</label>
    </ligand>
</feature>
<reference evidence="8 11" key="1">
    <citation type="submission" date="2016-03" db="EMBL/GenBank/DDBJ databases">
        <authorList>
            <person name="Hansen M.J."/>
            <person name="Bojesen A.M."/>
            <person name="Planet P."/>
        </authorList>
    </citation>
    <scope>NUCLEOTIDE SEQUENCE [LARGE SCALE GENOMIC DNA]</scope>
    <source>
        <strain evidence="8 11">HPA 21</strain>
    </source>
</reference>
<evidence type="ECO:0000256" key="3">
    <source>
        <dbReference type="ARBA" id="ARBA00022737"/>
    </source>
</evidence>
<dbReference type="PROSITE" id="PS00198">
    <property type="entry name" value="4FE4S_FER_1"/>
    <property type="match status" value="2"/>
</dbReference>
<dbReference type="EMBL" id="CP015029">
    <property type="protein sequence ID" value="QIM64694.1"/>
    <property type="molecule type" value="Genomic_DNA"/>
</dbReference>
<dbReference type="KEGG" id="fcl:A4G17_04215"/>
<dbReference type="Pfam" id="PF13187">
    <property type="entry name" value="Fer4_9"/>
    <property type="match status" value="1"/>
</dbReference>
<dbReference type="GO" id="GO:0051539">
    <property type="term" value="F:4 iron, 4 sulfur cluster binding"/>
    <property type="evidence" value="ECO:0007669"/>
    <property type="project" value="UniProtKB-UniRule"/>
</dbReference>
<feature type="binding site" evidence="6">
    <location>
        <position position="86"/>
    </location>
    <ligand>
        <name>[4Fe-4S] cluster</name>
        <dbReference type="ChEBI" id="CHEBI:49883"/>
        <label>2</label>
    </ligand>
</feature>
<dbReference type="CDD" id="cd10564">
    <property type="entry name" value="NapF_like"/>
    <property type="match status" value="1"/>
</dbReference>
<dbReference type="InterPro" id="IPR017896">
    <property type="entry name" value="4Fe4S_Fe-S-bd"/>
</dbReference>
<comment type="similarity">
    <text evidence="6">Belongs to the NapF family.</text>
</comment>
<dbReference type="PANTHER" id="PTHR24960:SF79">
    <property type="entry name" value="PHOTOSYSTEM I IRON-SULFUR CENTER"/>
    <property type="match status" value="1"/>
</dbReference>
<keyword evidence="2 6" id="KW-0479">Metal-binding</keyword>
<evidence type="ECO:0000313" key="10">
    <source>
        <dbReference type="Proteomes" id="UP000276901"/>
    </source>
</evidence>
<feature type="binding site" evidence="6">
    <location>
        <position position="159"/>
    </location>
    <ligand>
        <name>[4Fe-4S] cluster</name>
        <dbReference type="ChEBI" id="CHEBI:49883"/>
        <label>3</label>
    </ligand>
</feature>
<feature type="binding site" evidence="6">
    <location>
        <position position="83"/>
    </location>
    <ligand>
        <name>[4Fe-4S] cluster</name>
        <dbReference type="ChEBI" id="CHEBI:49883"/>
        <label>2</label>
    </ligand>
</feature>
<evidence type="ECO:0000256" key="1">
    <source>
        <dbReference type="ARBA" id="ARBA00022485"/>
    </source>
</evidence>
<evidence type="ECO:0000259" key="7">
    <source>
        <dbReference type="PROSITE" id="PS51379"/>
    </source>
</evidence>
<dbReference type="AlphaFoldDB" id="A0AAE7C218"/>
<sequence length="173" mass="19338">MDKSLSRRHFLRGNFLNALKDEQAKQQGLQVVRPPWIELAKFEQHCTACSRCITACETQILIKGAGGYPEVDFSQGKQECTFCQACVKACEVPNLFRSTDEEPWLHKVEVQPNCLAHNQVECRACQDSCESRAIRFQRAVGRVPTPSVDLESCNGCGACLNVCPSQSINLLYL</sequence>
<comment type="subunit">
    <text evidence="6">Interacts with the cytoplasmic NapA precursor.</text>
</comment>
<protein>
    <recommendedName>
        <fullName evidence="6">Ferredoxin-type protein NapF</fullName>
    </recommendedName>
</protein>
<evidence type="ECO:0000313" key="9">
    <source>
        <dbReference type="EMBL" id="RPE91185.1"/>
    </source>
</evidence>
<name>A0AAE7C218_9PAST</name>
<feature type="binding site" evidence="6">
    <location>
        <position position="46"/>
    </location>
    <ligand>
        <name>[4Fe-4S] cluster</name>
        <dbReference type="ChEBI" id="CHEBI:49883"/>
        <label>1</label>
    </ligand>
</feature>
<dbReference type="InterPro" id="IPR017900">
    <property type="entry name" value="4Fe4S_Fe_S_CS"/>
</dbReference>
<feature type="domain" description="4Fe-4S ferredoxin-type" evidence="7">
    <location>
        <begin position="144"/>
        <end position="173"/>
    </location>
</feature>
<comment type="function">
    <text evidence="6">Could be involved in the maturation of NapA, the catalytic subunit of the periplasmic nitrate reductase, before its export into the periplasm.</text>
</comment>
<feature type="binding site" evidence="6">
    <location>
        <position position="156"/>
    </location>
    <ligand>
        <name>[4Fe-4S] cluster</name>
        <dbReference type="ChEBI" id="CHEBI:49883"/>
        <label>3</label>
    </ligand>
</feature>
<evidence type="ECO:0000313" key="11">
    <source>
        <dbReference type="Proteomes" id="UP000502287"/>
    </source>
</evidence>
<evidence type="ECO:0000256" key="6">
    <source>
        <dbReference type="HAMAP-Rule" id="MF_02201"/>
    </source>
</evidence>
<feature type="binding site" evidence="6">
    <location>
        <position position="80"/>
    </location>
    <ligand>
        <name>[4Fe-4S] cluster</name>
        <dbReference type="ChEBI" id="CHEBI:49883"/>
        <label>2</label>
    </ligand>
</feature>
<dbReference type="PROSITE" id="PS51379">
    <property type="entry name" value="4FE4S_FER_2"/>
    <property type="match status" value="2"/>
</dbReference>
<accession>A0AAE7C218</accession>
<keyword evidence="1 6" id="KW-0004">4Fe-4S</keyword>
<keyword evidence="6" id="KW-0963">Cytoplasm</keyword>
<proteinExistence type="inferred from homology"/>
<evidence type="ECO:0000256" key="5">
    <source>
        <dbReference type="ARBA" id="ARBA00023014"/>
    </source>
</evidence>
<evidence type="ECO:0000256" key="4">
    <source>
        <dbReference type="ARBA" id="ARBA00023004"/>
    </source>
</evidence>
<dbReference type="InterPro" id="IPR050157">
    <property type="entry name" value="PSI_iron-sulfur_center"/>
</dbReference>
<dbReference type="RefSeq" id="WP_123957493.1">
    <property type="nucleotide sequence ID" value="NZ_CP015029.1"/>
</dbReference>
<evidence type="ECO:0000313" key="8">
    <source>
        <dbReference type="EMBL" id="QIM64694.1"/>
    </source>
</evidence>
<dbReference type="InterPro" id="IPR004496">
    <property type="entry name" value="NapF"/>
</dbReference>
<feature type="binding site" evidence="6">
    <location>
        <position position="49"/>
    </location>
    <ligand>
        <name>[4Fe-4S] cluster</name>
        <dbReference type="ChEBI" id="CHEBI:49883"/>
        <label>1</label>
    </ligand>
</feature>
<gene>
    <name evidence="6" type="primary">napF</name>
    <name evidence="8" type="ORF">A4G17_04215</name>
    <name evidence="9" type="ORF">EDC49_1904</name>
</gene>
<feature type="binding site" evidence="6">
    <location>
        <position position="90"/>
    </location>
    <ligand>
        <name>[4Fe-4S] cluster</name>
        <dbReference type="ChEBI" id="CHEBI:49883"/>
        <label>2</label>
    </ligand>
</feature>
<dbReference type="Pfam" id="PF12838">
    <property type="entry name" value="Fer4_7"/>
    <property type="match status" value="1"/>
</dbReference>
<dbReference type="SUPFAM" id="SSF54862">
    <property type="entry name" value="4Fe-4S ferredoxins"/>
    <property type="match status" value="1"/>
</dbReference>
<reference evidence="9 10" key="2">
    <citation type="submission" date="2018-11" db="EMBL/GenBank/DDBJ databases">
        <title>Genomic Encyclopedia of Type Strains, Phase IV (KMG-IV): sequencing the most valuable type-strain genomes for metagenomic binning, comparative biology and taxonomic classification.</title>
        <authorList>
            <person name="Goeker M."/>
        </authorList>
    </citation>
    <scope>NUCLEOTIDE SEQUENCE [LARGE SCALE GENOMIC DNA]</scope>
    <source>
        <strain evidence="9 10">DSM 25797</strain>
    </source>
</reference>
<dbReference type="HAMAP" id="MF_02201">
    <property type="entry name" value="NapF"/>
    <property type="match status" value="1"/>
</dbReference>
<organism evidence="8 11">
    <name type="scientific">Frederiksenia canicola</name>
    <dbReference type="NCBI Taxonomy" id="123824"/>
    <lineage>
        <taxon>Bacteria</taxon>
        <taxon>Pseudomonadati</taxon>
        <taxon>Pseudomonadota</taxon>
        <taxon>Gammaproteobacteria</taxon>
        <taxon>Pasteurellales</taxon>
        <taxon>Pasteurellaceae</taxon>
        <taxon>Frederiksenia</taxon>
    </lineage>
</organism>
<feature type="domain" description="4Fe-4S ferredoxin-type" evidence="7">
    <location>
        <begin position="67"/>
        <end position="101"/>
    </location>
</feature>
<dbReference type="GO" id="GO:0046872">
    <property type="term" value="F:metal ion binding"/>
    <property type="evidence" value="ECO:0007669"/>
    <property type="project" value="UniProtKB-KW"/>
</dbReference>
<dbReference type="EMBL" id="RKQT01000005">
    <property type="protein sequence ID" value="RPE91185.1"/>
    <property type="molecule type" value="Genomic_DNA"/>
</dbReference>
<keyword evidence="10" id="KW-1185">Reference proteome</keyword>